<evidence type="ECO:0000259" key="2">
    <source>
        <dbReference type="Pfam" id="PF08044"/>
    </source>
</evidence>
<gene>
    <name evidence="3" type="ORF">MYXE_48650</name>
</gene>
<dbReference type="Proteomes" id="UP000464624">
    <property type="component" value="Chromosome"/>
</dbReference>
<protein>
    <recommendedName>
        <fullName evidence="2">DUF1707 domain-containing protein</fullName>
    </recommendedName>
</protein>
<evidence type="ECO:0000256" key="1">
    <source>
        <dbReference type="SAM" id="Phobius"/>
    </source>
</evidence>
<dbReference type="PANTHER" id="PTHR40763:SF4">
    <property type="entry name" value="DUF1707 DOMAIN-CONTAINING PROTEIN"/>
    <property type="match status" value="1"/>
</dbReference>
<evidence type="ECO:0000313" key="3">
    <source>
        <dbReference type="EMBL" id="BBU25075.1"/>
    </source>
</evidence>
<keyword evidence="1" id="KW-0812">Transmembrane</keyword>
<reference evidence="3 4" key="1">
    <citation type="submission" date="2019-12" db="EMBL/GenBank/DDBJ databases">
        <title>Complete genome sequence of Mycolicibacterium xenopi str. JCM15661T.</title>
        <authorList>
            <person name="Yoshida M."/>
            <person name="Fukano H."/>
            <person name="Asakura T."/>
            <person name="Hoshino Y."/>
        </authorList>
    </citation>
    <scope>NUCLEOTIDE SEQUENCE [LARGE SCALE GENOMIC DNA]</scope>
    <source>
        <strain evidence="3 4">JCM 15661T</strain>
    </source>
</reference>
<accession>A0AAD1M409</accession>
<sequence>MLCGFPHYAGWVHLAGCHTIVAVATRQTPATRAKDSDREQTCRALDTALSDGELSMEEHRERIKAATSAVTLGELQTLVADLQSAPAPVQPPPPATPTRSSSWGVMIAALVVAVLLGVGIGWGLYGNTSSPLDFTSDPGAKPDGVAPTVLTPPRQLQSLGGLTGLIDQTRKRFGDITGFRLVIYPDYAVIDRPDPNRDRRQLSYTYRGGWGDPTASAKTSDADAVDLSRFDPKATVGILRGAPETLGIKQPDVKTTYLVIEPARDPTTPGALSLSVYVSSDYGSGYIAFAGDGTVKQVNYPS</sequence>
<evidence type="ECO:0000313" key="4">
    <source>
        <dbReference type="Proteomes" id="UP000464624"/>
    </source>
</evidence>
<organism evidence="3 4">
    <name type="scientific">Mycobacterium xenopi</name>
    <dbReference type="NCBI Taxonomy" id="1789"/>
    <lineage>
        <taxon>Bacteria</taxon>
        <taxon>Bacillati</taxon>
        <taxon>Actinomycetota</taxon>
        <taxon>Actinomycetes</taxon>
        <taxon>Mycobacteriales</taxon>
        <taxon>Mycobacteriaceae</taxon>
        <taxon>Mycobacterium</taxon>
    </lineage>
</organism>
<dbReference type="Pfam" id="PF08044">
    <property type="entry name" value="DUF1707"/>
    <property type="match status" value="1"/>
</dbReference>
<keyword evidence="1" id="KW-1133">Transmembrane helix</keyword>
<keyword evidence="1" id="KW-0472">Membrane</keyword>
<dbReference type="EMBL" id="AP022314">
    <property type="protein sequence ID" value="BBU25075.1"/>
    <property type="molecule type" value="Genomic_DNA"/>
</dbReference>
<feature type="transmembrane region" description="Helical" evidence="1">
    <location>
        <begin position="103"/>
        <end position="125"/>
    </location>
</feature>
<dbReference type="KEGG" id="mxe:MYXE_48650"/>
<dbReference type="PANTHER" id="PTHR40763">
    <property type="entry name" value="MEMBRANE PROTEIN-RELATED"/>
    <property type="match status" value="1"/>
</dbReference>
<dbReference type="InterPro" id="IPR012551">
    <property type="entry name" value="DUF1707_SHOCT-like"/>
</dbReference>
<name>A0AAD1M409_MYCXE</name>
<proteinExistence type="predicted"/>
<dbReference type="AlphaFoldDB" id="A0AAD1M409"/>
<feature type="domain" description="DUF1707" evidence="2">
    <location>
        <begin position="31"/>
        <end position="83"/>
    </location>
</feature>